<evidence type="ECO:0000259" key="3">
    <source>
        <dbReference type="PROSITE" id="PS50114"/>
    </source>
</evidence>
<feature type="region of interest" description="Disordered" evidence="2">
    <location>
        <begin position="997"/>
        <end position="1041"/>
    </location>
</feature>
<feature type="domain" description="GATA-type" evidence="3">
    <location>
        <begin position="462"/>
        <end position="502"/>
    </location>
</feature>
<feature type="region of interest" description="Disordered" evidence="2">
    <location>
        <begin position="510"/>
        <end position="709"/>
    </location>
</feature>
<evidence type="ECO:0000313" key="5">
    <source>
        <dbReference type="Proteomes" id="UP001165090"/>
    </source>
</evidence>
<feature type="compositionally biased region" description="Low complexity" evidence="2">
    <location>
        <begin position="858"/>
        <end position="894"/>
    </location>
</feature>
<dbReference type="InterPro" id="IPR051303">
    <property type="entry name" value="Armcx_regulator"/>
</dbReference>
<feature type="region of interest" description="Disordered" evidence="2">
    <location>
        <begin position="821"/>
        <end position="898"/>
    </location>
</feature>
<dbReference type="InterPro" id="IPR013088">
    <property type="entry name" value="Znf_NHR/GATA"/>
</dbReference>
<proteinExistence type="predicted"/>
<dbReference type="Proteomes" id="UP001165090">
    <property type="component" value="Unassembled WGS sequence"/>
</dbReference>
<dbReference type="Gene3D" id="3.30.50.10">
    <property type="entry name" value="Erythroid Transcription Factor GATA-1, subunit A"/>
    <property type="match status" value="1"/>
</dbReference>
<organism evidence="4 5">
    <name type="scientific">Volvox africanus</name>
    <dbReference type="NCBI Taxonomy" id="51714"/>
    <lineage>
        <taxon>Eukaryota</taxon>
        <taxon>Viridiplantae</taxon>
        <taxon>Chlorophyta</taxon>
        <taxon>core chlorophytes</taxon>
        <taxon>Chlorophyceae</taxon>
        <taxon>CS clade</taxon>
        <taxon>Chlamydomonadales</taxon>
        <taxon>Volvocaceae</taxon>
        <taxon>Volvox</taxon>
    </lineage>
</organism>
<feature type="region of interest" description="Disordered" evidence="2">
    <location>
        <begin position="158"/>
        <end position="254"/>
    </location>
</feature>
<feature type="region of interest" description="Disordered" evidence="2">
    <location>
        <begin position="323"/>
        <end position="407"/>
    </location>
</feature>
<dbReference type="InterPro" id="IPR000679">
    <property type="entry name" value="Znf_GATA"/>
</dbReference>
<gene>
    <name evidence="4" type="ORF">VaNZ11_015444</name>
</gene>
<feature type="compositionally biased region" description="Gly residues" evidence="2">
    <location>
        <begin position="334"/>
        <end position="354"/>
    </location>
</feature>
<feature type="region of interest" description="Disordered" evidence="2">
    <location>
        <begin position="724"/>
        <end position="766"/>
    </location>
</feature>
<dbReference type="EMBL" id="BSDZ01000094">
    <property type="protein sequence ID" value="GLI70529.1"/>
    <property type="molecule type" value="Genomic_DNA"/>
</dbReference>
<feature type="compositionally biased region" description="Basic and acidic residues" evidence="2">
    <location>
        <begin position="393"/>
        <end position="403"/>
    </location>
</feature>
<comment type="caution">
    <text evidence="4">The sequence shown here is derived from an EMBL/GenBank/DDBJ whole genome shotgun (WGS) entry which is preliminary data.</text>
</comment>
<feature type="compositionally biased region" description="Basic residues" evidence="2">
    <location>
        <begin position="578"/>
        <end position="588"/>
    </location>
</feature>
<feature type="region of interest" description="Disordered" evidence="2">
    <location>
        <begin position="774"/>
        <end position="793"/>
    </location>
</feature>
<feature type="compositionally biased region" description="Acidic residues" evidence="2">
    <location>
        <begin position="191"/>
        <end position="201"/>
    </location>
</feature>
<keyword evidence="1" id="KW-0862">Zinc</keyword>
<evidence type="ECO:0000256" key="1">
    <source>
        <dbReference type="PROSITE-ProRule" id="PRU00094"/>
    </source>
</evidence>
<protein>
    <recommendedName>
        <fullName evidence="3">GATA-type domain-containing protein</fullName>
    </recommendedName>
</protein>
<keyword evidence="1" id="KW-0479">Metal-binding</keyword>
<name>A0ABQ5SL72_9CHLO</name>
<feature type="compositionally biased region" description="Basic and acidic residues" evidence="2">
    <location>
        <begin position="605"/>
        <end position="620"/>
    </location>
</feature>
<accession>A0ABQ5SL72</accession>
<feature type="compositionally biased region" description="Basic and acidic residues" evidence="2">
    <location>
        <begin position="652"/>
        <end position="671"/>
    </location>
</feature>
<feature type="compositionally biased region" description="Basic and acidic residues" evidence="2">
    <location>
        <begin position="821"/>
        <end position="838"/>
    </location>
</feature>
<evidence type="ECO:0000313" key="4">
    <source>
        <dbReference type="EMBL" id="GLI70529.1"/>
    </source>
</evidence>
<dbReference type="PANTHER" id="PTHR15712:SF23">
    <property type="entry name" value="ARMADILLO REPEAT CONTAINING 10"/>
    <property type="match status" value="1"/>
</dbReference>
<feature type="compositionally biased region" description="Polar residues" evidence="2">
    <location>
        <begin position="590"/>
        <end position="599"/>
    </location>
</feature>
<feature type="compositionally biased region" description="Basic and acidic residues" evidence="2">
    <location>
        <begin position="236"/>
        <end position="252"/>
    </location>
</feature>
<dbReference type="PANTHER" id="PTHR15712">
    <property type="entry name" value="ARMADILLO REPEAT CONTAINING PROTEIN"/>
    <property type="match status" value="1"/>
</dbReference>
<feature type="compositionally biased region" description="Basic and acidic residues" evidence="2">
    <location>
        <begin position="561"/>
        <end position="570"/>
    </location>
</feature>
<feature type="compositionally biased region" description="Basic and acidic residues" evidence="2">
    <location>
        <begin position="746"/>
        <end position="755"/>
    </location>
</feature>
<keyword evidence="5" id="KW-1185">Reference proteome</keyword>
<keyword evidence="1" id="KW-0863">Zinc-finger</keyword>
<evidence type="ECO:0000256" key="2">
    <source>
        <dbReference type="SAM" id="MobiDB-lite"/>
    </source>
</evidence>
<feature type="compositionally biased region" description="Basic and acidic residues" evidence="2">
    <location>
        <begin position="519"/>
        <end position="532"/>
    </location>
</feature>
<feature type="compositionally biased region" description="Basic and acidic residues" evidence="2">
    <location>
        <begin position="1004"/>
        <end position="1017"/>
    </location>
</feature>
<dbReference type="PROSITE" id="PS50114">
    <property type="entry name" value="GATA_ZN_FINGER_2"/>
    <property type="match status" value="1"/>
</dbReference>
<feature type="compositionally biased region" description="Gly residues" evidence="2">
    <location>
        <begin position="680"/>
        <end position="693"/>
    </location>
</feature>
<sequence length="1594" mass="170414">MDAQSLCHDLINTGFCSGNGDSAPNVCARRRHEGSVQHGHFEHYYEASGHGLDQGDNDDGLCEWPDRAVDPHVSAAFIGIPADCSDQIGHGTEVSVAWAALSGDTDGIPQPLRLAAAAHVDAPNRDSPVTPGVLPELTLSFQVPLSSGDLVPMALPEAGNVSERTGDPSGNGDDLRLDEETQQEQQLEGGGTEDDSEDDRMQEEGVGPWEKVHDGQQKPQDGNAQAEEEHGDEELRDGKVEAGHETKAEESGKLQVEQLESTCAKALDKDRGKMKRLRRQLSLPVGKEQLLSPSASLRSRLTSCPPPRAAALLAVARIAGHGASQTVAGKAADGVGGGGRDGDIAGGDGVGSGPSGSVKRTRHKSSSATGSPGGNHGTHRAADSKQASSGRQQEQHKHGRDGPAADDSVPRCACGVVYRDRPGQPNGFFARDSRTYTCNSCCLRNKKETGFYGPPGTRSLEEAGGRACEACGTTKTKAWRLRKDTRGAYVCSRCDGHFNRNGSYMSARSIVTSPQSGGHDGDGQQPTEDKHGGMKQSNPSLAENRCSGNLPDDSNAVVKRQAREDQKLEEPLPQEGRRRGRSPKHRLQRLPTQQVQPRPQSLPERLGDQQHNRRGRDARIAMRVQIARRERSASQLQTRRTQAGRAACGSRNGDDTCTRTESLQHHDDVTRTDVPSQAGGCNGNGDDVSGGCGRSDSDGRTTSSPFFQVEDADSVPIAMLLMATSPSAEPAKNWKRRRPSATPQDHGSDGGDEQHACAGHSPVGAGMSMQVLPQQRHPQWTRKQPRAAVTESKAARELRPLLKLSQVVTGMDIALAEWAQKQRMDDEHQHDDQQKQEQEQEQLPAQHPLKSQQLALSPGQQKQQQERPPQQEPLSQGRPRSLRPLPQPQEQQPQAKSRPRCITCDAPCMARPRGRYSGFFARGFQAYTCNKCCLHNMKINGFYGPVGTRSLEEAGGRICRECGLTEHKDFLFHPKCLGHYICNRCYVKVRYGRAAHGMPQKQEQLPKQDEQGGKGEGAHAAQQTEQNVTGDDEGTGLGAPVGADGDVAVAVGCRRRRDDDGAAVVELPKRVQKQRIATQPVSSAPRPIQLPILDRLDTALVAVTKALPLPLQLREGAGERPDPRVVSRWVQQLADKTVALCKACEGLLQEPMHMEGCAARQGETLQAKPPAISPRLLSPQPQQPMQPSEVAVEPTGAVVELDKVDAPTYSTTPAVAATTVQLATHDTAADIARAMAAAVAAVETDAVALVAPYTASPAGPTDMMAMTAPPLQDTMGHAPTSRCAKESLCLTDVIYRWMEVHVWPRPLALMLGPAAAALELDQEGPIPELSEEQQNKWDQSRSELCEGFVDVADAAMGERPREPVKDAGIRRFREVSSHLAEGLAAQLVLDQVAKQSAAAVPADPGAPEPGWPAVIADVITDVSMSDYARALVRGPFRPLLLAVVAEGLRLALRLGMGAGGPGQLVPRTQTENSAIAVPVCDVRRTSAAAAVTVVVPVAAMNAVAAGGAAASPIEHAETFSGAVAAPASGLAATNAASWWANVPGVCWRRRAPGPSDGGMRRVLEDTVVPALLHPACCTARATMLPPQPPPLLLL</sequence>
<reference evidence="4 5" key="1">
    <citation type="journal article" date="2023" name="IScience">
        <title>Expanded male sex-determining region conserved during the evolution of homothallism in the green alga Volvox.</title>
        <authorList>
            <person name="Yamamoto K."/>
            <person name="Matsuzaki R."/>
            <person name="Mahakham W."/>
            <person name="Heman W."/>
            <person name="Sekimoto H."/>
            <person name="Kawachi M."/>
            <person name="Minakuchi Y."/>
            <person name="Toyoda A."/>
            <person name="Nozaki H."/>
        </authorList>
    </citation>
    <scope>NUCLEOTIDE SEQUENCE [LARGE SCALE GENOMIC DNA]</scope>
    <source>
        <strain evidence="4 5">NIES-4468</strain>
    </source>
</reference>